<dbReference type="PANTHER" id="PTHR43501">
    <property type="entry name" value="CYTOSOL NON-SPECIFIC DIPEPTIDASE"/>
    <property type="match status" value="1"/>
</dbReference>
<gene>
    <name evidence="20" type="ORF">V757_06550</name>
</gene>
<dbReference type="AlphaFoldDB" id="V8G5U6"/>
<keyword evidence="7" id="KW-0224">Dipeptidase</keyword>
<evidence type="ECO:0000256" key="10">
    <source>
        <dbReference type="ARBA" id="ARBA00036421"/>
    </source>
</evidence>
<comment type="caution">
    <text evidence="20">The sequence shown here is derived from an EMBL/GenBank/DDBJ whole genome shotgun (WGS) entry which is preliminary data.</text>
</comment>
<dbReference type="InterPro" id="IPR011650">
    <property type="entry name" value="Peptidase_M20_dimer"/>
</dbReference>
<protein>
    <recommendedName>
        <fullName evidence="14">Cytosol non-specific dipeptidase</fullName>
        <ecNumber evidence="11">3.4.13.18</ecNumber>
    </recommendedName>
    <alternativeName>
        <fullName evidence="17">Aminoacyl-histidine dipeptidase</fullName>
    </alternativeName>
    <alternativeName>
        <fullName evidence="16">Beta-alanyl-histidine dipeptidase</fullName>
    </alternativeName>
    <alternativeName>
        <fullName evidence="15">Carnosinase</fullName>
    </alternativeName>
    <alternativeName>
        <fullName evidence="12">Peptidase D</fullName>
    </alternativeName>
    <alternativeName>
        <fullName evidence="18">Xaa-His dipeptidase</fullName>
    </alternativeName>
</protein>
<evidence type="ECO:0000256" key="6">
    <source>
        <dbReference type="ARBA" id="ARBA00022833"/>
    </source>
</evidence>
<keyword evidence="4" id="KW-0479">Metal-binding</keyword>
<reference evidence="20 21" key="1">
    <citation type="submission" date="2013-11" db="EMBL/GenBank/DDBJ databases">
        <title>Genomic analysis of Pelistega sp. HM-7.</title>
        <authorList>
            <person name="Kumbhare S.V."/>
            <person name="Shetty S.A."/>
            <person name="Sharma O."/>
            <person name="Dhotre D.P."/>
        </authorList>
    </citation>
    <scope>NUCLEOTIDE SEQUENCE [LARGE SCALE GENOMIC DNA]</scope>
    <source>
        <strain evidence="20 21">HM-7</strain>
    </source>
</reference>
<evidence type="ECO:0000256" key="11">
    <source>
        <dbReference type="ARBA" id="ARBA00038976"/>
    </source>
</evidence>
<dbReference type="InterPro" id="IPR001160">
    <property type="entry name" value="Peptidase_M20C"/>
</dbReference>
<dbReference type="Proteomes" id="UP000018766">
    <property type="component" value="Unassembled WGS sequence"/>
</dbReference>
<evidence type="ECO:0000313" key="20">
    <source>
        <dbReference type="EMBL" id="ETD71363.1"/>
    </source>
</evidence>
<comment type="cofactor">
    <cofactor evidence="1">
        <name>Co(2+)</name>
        <dbReference type="ChEBI" id="CHEBI:48828"/>
    </cofactor>
</comment>
<evidence type="ECO:0000313" key="21">
    <source>
        <dbReference type="Proteomes" id="UP000018766"/>
    </source>
</evidence>
<keyword evidence="5" id="KW-0378">Hydrolase</keyword>
<evidence type="ECO:0000256" key="7">
    <source>
        <dbReference type="ARBA" id="ARBA00022997"/>
    </source>
</evidence>
<accession>V8G5U6</accession>
<evidence type="ECO:0000256" key="14">
    <source>
        <dbReference type="ARBA" id="ARBA00071271"/>
    </source>
</evidence>
<keyword evidence="21" id="KW-1185">Reference proteome</keyword>
<evidence type="ECO:0000256" key="17">
    <source>
        <dbReference type="ARBA" id="ARBA00077688"/>
    </source>
</evidence>
<evidence type="ECO:0000256" key="18">
    <source>
        <dbReference type="ARBA" id="ARBA00078074"/>
    </source>
</evidence>
<dbReference type="Pfam" id="PF01546">
    <property type="entry name" value="Peptidase_M20"/>
    <property type="match status" value="1"/>
</dbReference>
<proteinExistence type="inferred from homology"/>
<dbReference type="CDD" id="cd03890">
    <property type="entry name" value="M20_pepD"/>
    <property type="match status" value="1"/>
</dbReference>
<dbReference type="GO" id="GO:0005829">
    <property type="term" value="C:cytosol"/>
    <property type="evidence" value="ECO:0007669"/>
    <property type="project" value="TreeGrafter"/>
</dbReference>
<evidence type="ECO:0000256" key="3">
    <source>
        <dbReference type="ARBA" id="ARBA00022670"/>
    </source>
</evidence>
<evidence type="ECO:0000256" key="8">
    <source>
        <dbReference type="ARBA" id="ARBA00023049"/>
    </source>
</evidence>
<evidence type="ECO:0000256" key="5">
    <source>
        <dbReference type="ARBA" id="ARBA00022801"/>
    </source>
</evidence>
<dbReference type="SUPFAM" id="SSF53187">
    <property type="entry name" value="Zn-dependent exopeptidases"/>
    <property type="match status" value="1"/>
</dbReference>
<keyword evidence="6" id="KW-0862">Zinc</keyword>
<keyword evidence="8" id="KW-0482">Metalloprotease</keyword>
<sequence length="483" mass="52856">MTMSLSTLQPQAVWQWFDQFCAIPHPTFHEQKLGAVIVQKAQEKGLAVQQDEKGNILIQKPGTKGLEDRPIIAMQAHIDMVPQKGTSSQHNFETDPIQTSVKEGWVFANDTTLGADNGIGASMALAVAFSDDIPHPPIDIVLTVEEETGMGGAKNINPDWLRAPYLVNLDSEDEGILFIGCAGGRDATFSFPFVAEPVTGKAYRIQVAGLKGGHSGIDIDSGRGNANLLLIRVLDKIAQHGKLRLINLQGGSLRNVITREAFADIVYTGDDIEHCLNTISSIIKDELSVVEPMLEISATELTKDSPLVAISEEQSQRIIRFIRVLPNGVIRMSDSFEGVVETSISLGVLTVKEDKLSIRCLMRSLLETPKDDVSNRLQALAKLVGAELVLSGDYPGWKPEPQSLLLSKCKALFNEFYGKEPAIEVMHAGLECGILKGRAPHMEMISFGPNIRAAHSPKECVEISSVDECWKILLRFLENSPEK</sequence>
<dbReference type="PANTHER" id="PTHR43501:SF1">
    <property type="entry name" value="CYTOSOL NON-SPECIFIC DIPEPTIDASE"/>
    <property type="match status" value="1"/>
</dbReference>
<dbReference type="PRINTS" id="PR00934">
    <property type="entry name" value="XHISDIPTASE"/>
</dbReference>
<dbReference type="Pfam" id="PF07687">
    <property type="entry name" value="M20_dimer"/>
    <property type="match status" value="1"/>
</dbReference>
<dbReference type="OrthoDB" id="9773892at2"/>
<evidence type="ECO:0000256" key="16">
    <source>
        <dbReference type="ARBA" id="ARBA00076004"/>
    </source>
</evidence>
<dbReference type="Gene3D" id="3.40.630.10">
    <property type="entry name" value="Zn peptidases"/>
    <property type="match status" value="2"/>
</dbReference>
<evidence type="ECO:0000256" key="1">
    <source>
        <dbReference type="ARBA" id="ARBA00001941"/>
    </source>
</evidence>
<evidence type="ECO:0000256" key="9">
    <source>
        <dbReference type="ARBA" id="ARBA00023285"/>
    </source>
</evidence>
<dbReference type="EC" id="3.4.13.18" evidence="11"/>
<evidence type="ECO:0000256" key="15">
    <source>
        <dbReference type="ARBA" id="ARBA00075285"/>
    </source>
</evidence>
<dbReference type="GO" id="GO:0046872">
    <property type="term" value="F:metal ion binding"/>
    <property type="evidence" value="ECO:0007669"/>
    <property type="project" value="UniProtKB-KW"/>
</dbReference>
<dbReference type="PATRIC" id="fig|1414851.3.peg.1339"/>
<dbReference type="GO" id="GO:0070573">
    <property type="term" value="F:metallodipeptidase activity"/>
    <property type="evidence" value="ECO:0007669"/>
    <property type="project" value="TreeGrafter"/>
</dbReference>
<dbReference type="GO" id="GO:0006508">
    <property type="term" value="P:proteolysis"/>
    <property type="evidence" value="ECO:0007669"/>
    <property type="project" value="UniProtKB-KW"/>
</dbReference>
<keyword evidence="3" id="KW-0645">Protease</keyword>
<feature type="domain" description="Peptidase M20 dimerisation" evidence="19">
    <location>
        <begin position="208"/>
        <end position="287"/>
    </location>
</feature>
<comment type="similarity">
    <text evidence="13">Belongs to the peptidase M20C family.</text>
</comment>
<evidence type="ECO:0000256" key="2">
    <source>
        <dbReference type="ARBA" id="ARBA00001947"/>
    </source>
</evidence>
<comment type="cofactor">
    <cofactor evidence="2">
        <name>Zn(2+)</name>
        <dbReference type="ChEBI" id="CHEBI:29105"/>
    </cofactor>
</comment>
<dbReference type="PIRSF" id="PIRSF016599">
    <property type="entry name" value="Xaa-His_dipept"/>
    <property type="match status" value="1"/>
</dbReference>
<keyword evidence="9" id="KW-0170">Cobalt</keyword>
<dbReference type="EMBL" id="AYSV01000081">
    <property type="protein sequence ID" value="ETD71363.1"/>
    <property type="molecule type" value="Genomic_DNA"/>
</dbReference>
<name>V8G5U6_9BURK</name>
<evidence type="ECO:0000256" key="13">
    <source>
        <dbReference type="ARBA" id="ARBA00061423"/>
    </source>
</evidence>
<dbReference type="FunFam" id="3.40.630.10:FF:000015">
    <property type="entry name" value="Aminoacyl-histidine dipeptidase PepD"/>
    <property type="match status" value="1"/>
</dbReference>
<organism evidence="20 21">
    <name type="scientific">Pelistega indica</name>
    <dbReference type="NCBI Taxonomy" id="1414851"/>
    <lineage>
        <taxon>Bacteria</taxon>
        <taxon>Pseudomonadati</taxon>
        <taxon>Pseudomonadota</taxon>
        <taxon>Betaproteobacteria</taxon>
        <taxon>Burkholderiales</taxon>
        <taxon>Alcaligenaceae</taxon>
        <taxon>Pelistega</taxon>
    </lineage>
</organism>
<dbReference type="InterPro" id="IPR002933">
    <property type="entry name" value="Peptidase_M20"/>
</dbReference>
<dbReference type="FunFam" id="3.40.630.10:FF:000018">
    <property type="entry name" value="Aminoacyl-histidine dipeptidase PepD"/>
    <property type="match status" value="1"/>
</dbReference>
<evidence type="ECO:0000256" key="4">
    <source>
        <dbReference type="ARBA" id="ARBA00022723"/>
    </source>
</evidence>
<comment type="catalytic activity">
    <reaction evidence="10">
        <text>Hydrolysis of dipeptides, preferentially hydrophobic dipeptides including prolyl amino acids.</text>
        <dbReference type="EC" id="3.4.13.18"/>
    </reaction>
</comment>
<dbReference type="NCBIfam" id="TIGR01893">
    <property type="entry name" value="aa-his-dipept"/>
    <property type="match status" value="1"/>
</dbReference>
<evidence type="ECO:0000259" key="19">
    <source>
        <dbReference type="Pfam" id="PF07687"/>
    </source>
</evidence>
<evidence type="ECO:0000256" key="12">
    <source>
        <dbReference type="ARBA" id="ARBA00044252"/>
    </source>
</evidence>